<evidence type="ECO:0000313" key="2">
    <source>
        <dbReference type="EMBL" id="PSL52354.1"/>
    </source>
</evidence>
<organism evidence="2 3">
    <name type="scientific">Saccharothrix carnea</name>
    <dbReference type="NCBI Taxonomy" id="1280637"/>
    <lineage>
        <taxon>Bacteria</taxon>
        <taxon>Bacillati</taxon>
        <taxon>Actinomycetota</taxon>
        <taxon>Actinomycetes</taxon>
        <taxon>Pseudonocardiales</taxon>
        <taxon>Pseudonocardiaceae</taxon>
        <taxon>Saccharothrix</taxon>
    </lineage>
</organism>
<dbReference type="OrthoDB" id="345237at2"/>
<proteinExistence type="predicted"/>
<feature type="transmembrane region" description="Helical" evidence="1">
    <location>
        <begin position="74"/>
        <end position="98"/>
    </location>
</feature>
<sequence>MTGFLFEITFWLTIPFWSLMIFAPKLPLTARIMSSPLIAVPPLVVYTLLVAAHLPQLWVTMSSPDLDTLREFLATAWGASAVWAQVIAWDLLIGAWMYRESRRLGLHPLLMGPLLVLTIVLSPFGFGLFLAIRAFCDRSDRATSVVTGQ</sequence>
<dbReference type="InterPro" id="IPR025461">
    <property type="entry name" value="ABA4-like"/>
</dbReference>
<dbReference type="RefSeq" id="WP_106618915.1">
    <property type="nucleotide sequence ID" value="NZ_PYAX01000013.1"/>
</dbReference>
<dbReference type="AlphaFoldDB" id="A0A2P8I1K2"/>
<feature type="transmembrane region" description="Helical" evidence="1">
    <location>
        <begin position="35"/>
        <end position="54"/>
    </location>
</feature>
<name>A0A2P8I1K2_SACCR</name>
<protein>
    <submittedName>
        <fullName evidence="2">Uncharacterized protein DUF4281</fullName>
    </submittedName>
</protein>
<gene>
    <name evidence="2" type="ORF">B0I31_11326</name>
</gene>
<keyword evidence="1" id="KW-1133">Transmembrane helix</keyword>
<feature type="transmembrane region" description="Helical" evidence="1">
    <location>
        <begin position="6"/>
        <end position="23"/>
    </location>
</feature>
<accession>A0A2P8I1K2</accession>
<dbReference type="Proteomes" id="UP000241118">
    <property type="component" value="Unassembled WGS sequence"/>
</dbReference>
<evidence type="ECO:0000256" key="1">
    <source>
        <dbReference type="SAM" id="Phobius"/>
    </source>
</evidence>
<keyword evidence="1" id="KW-0812">Transmembrane</keyword>
<evidence type="ECO:0000313" key="3">
    <source>
        <dbReference type="Proteomes" id="UP000241118"/>
    </source>
</evidence>
<dbReference type="EMBL" id="PYAX01000013">
    <property type="protein sequence ID" value="PSL52354.1"/>
    <property type="molecule type" value="Genomic_DNA"/>
</dbReference>
<feature type="transmembrane region" description="Helical" evidence="1">
    <location>
        <begin position="110"/>
        <end position="132"/>
    </location>
</feature>
<comment type="caution">
    <text evidence="2">The sequence shown here is derived from an EMBL/GenBank/DDBJ whole genome shotgun (WGS) entry which is preliminary data.</text>
</comment>
<dbReference type="Pfam" id="PF14108">
    <property type="entry name" value="ABA4-like"/>
    <property type="match status" value="1"/>
</dbReference>
<keyword evidence="3" id="KW-1185">Reference proteome</keyword>
<reference evidence="2 3" key="1">
    <citation type="submission" date="2018-03" db="EMBL/GenBank/DDBJ databases">
        <title>Genomic Encyclopedia of Type Strains, Phase III (KMG-III): the genomes of soil and plant-associated and newly described type strains.</title>
        <authorList>
            <person name="Whitman W."/>
        </authorList>
    </citation>
    <scope>NUCLEOTIDE SEQUENCE [LARGE SCALE GENOMIC DNA]</scope>
    <source>
        <strain evidence="2 3">CGMCC 4.7097</strain>
    </source>
</reference>
<keyword evidence="1" id="KW-0472">Membrane</keyword>